<gene>
    <name evidence="3" type="ORF">THASP1DRAFT_11226</name>
</gene>
<dbReference type="InterPro" id="IPR002018">
    <property type="entry name" value="CarbesteraseB"/>
</dbReference>
<proteinExistence type="predicted"/>
<dbReference type="Proteomes" id="UP000271241">
    <property type="component" value="Unassembled WGS sequence"/>
</dbReference>
<dbReference type="InterPro" id="IPR050309">
    <property type="entry name" value="Type-B_Carboxylest/Lipase"/>
</dbReference>
<dbReference type="Gene3D" id="3.40.50.1820">
    <property type="entry name" value="alpha/beta hydrolase"/>
    <property type="match status" value="1"/>
</dbReference>
<feature type="non-terminal residue" evidence="3">
    <location>
        <position position="195"/>
    </location>
</feature>
<feature type="domain" description="Carboxylesterase type B" evidence="2">
    <location>
        <begin position="1"/>
        <end position="195"/>
    </location>
</feature>
<evidence type="ECO:0000259" key="2">
    <source>
        <dbReference type="Pfam" id="PF00135"/>
    </source>
</evidence>
<dbReference type="PANTHER" id="PTHR11559">
    <property type="entry name" value="CARBOXYLESTERASE"/>
    <property type="match status" value="1"/>
</dbReference>
<reference evidence="4" key="1">
    <citation type="journal article" date="2018" name="Nat. Microbiol.">
        <title>Leveraging single-cell genomics to expand the fungal tree of life.</title>
        <authorList>
            <person name="Ahrendt S.R."/>
            <person name="Quandt C.A."/>
            <person name="Ciobanu D."/>
            <person name="Clum A."/>
            <person name="Salamov A."/>
            <person name="Andreopoulos B."/>
            <person name="Cheng J.F."/>
            <person name="Woyke T."/>
            <person name="Pelin A."/>
            <person name="Henrissat B."/>
            <person name="Reynolds N.K."/>
            <person name="Benny G.L."/>
            <person name="Smith M.E."/>
            <person name="James T.Y."/>
            <person name="Grigoriev I.V."/>
        </authorList>
    </citation>
    <scope>NUCLEOTIDE SEQUENCE [LARGE SCALE GENOMIC DNA]</scope>
    <source>
        <strain evidence="4">RSA 1356</strain>
    </source>
</reference>
<keyword evidence="4" id="KW-1185">Reference proteome</keyword>
<dbReference type="SUPFAM" id="SSF53474">
    <property type="entry name" value="alpha/beta-Hydrolases"/>
    <property type="match status" value="1"/>
</dbReference>
<evidence type="ECO:0000313" key="4">
    <source>
        <dbReference type="Proteomes" id="UP000271241"/>
    </source>
</evidence>
<dbReference type="Pfam" id="PF00135">
    <property type="entry name" value="COesterase"/>
    <property type="match status" value="1"/>
</dbReference>
<evidence type="ECO:0000256" key="1">
    <source>
        <dbReference type="SAM" id="MobiDB-lite"/>
    </source>
</evidence>
<feature type="non-terminal residue" evidence="3">
    <location>
        <position position="1"/>
    </location>
</feature>
<protein>
    <submittedName>
        <fullName evidence="3">Carboxylesterase</fullName>
    </submittedName>
</protein>
<dbReference type="OrthoDB" id="408631at2759"/>
<accession>A0A4V1IWC7</accession>
<name>A0A4V1IWC7_9FUNG</name>
<evidence type="ECO:0000313" key="3">
    <source>
        <dbReference type="EMBL" id="RKP07099.1"/>
    </source>
</evidence>
<organism evidence="3 4">
    <name type="scientific">Thamnocephalis sphaerospora</name>
    <dbReference type="NCBI Taxonomy" id="78915"/>
    <lineage>
        <taxon>Eukaryota</taxon>
        <taxon>Fungi</taxon>
        <taxon>Fungi incertae sedis</taxon>
        <taxon>Zoopagomycota</taxon>
        <taxon>Zoopagomycotina</taxon>
        <taxon>Zoopagomycetes</taxon>
        <taxon>Zoopagales</taxon>
        <taxon>Sigmoideomycetaceae</taxon>
        <taxon>Thamnocephalis</taxon>
    </lineage>
</organism>
<sequence length="195" mass="21162">IPYAAPPVGEKRFRPPQPLESAWGGTLSNGTVHGRILDARTPPADCLQYFPSYPQSENCLYLNVYTPSVRRIAELGGRVPVMLWIFPGAFFFGSSYHFGVYDGSHLASANDAVVVTFNYRLGPLGFFAGNDDQGNAAILDQVAAMQWVKRNIANFGGDPDNITMWGVSAGAYSALIHLTSPTTPPGLFHRAIIQS</sequence>
<dbReference type="EMBL" id="KZ992767">
    <property type="protein sequence ID" value="RKP07099.1"/>
    <property type="molecule type" value="Genomic_DNA"/>
</dbReference>
<dbReference type="InterPro" id="IPR029058">
    <property type="entry name" value="AB_hydrolase_fold"/>
</dbReference>
<feature type="region of interest" description="Disordered" evidence="1">
    <location>
        <begin position="1"/>
        <end position="26"/>
    </location>
</feature>
<dbReference type="STRING" id="78915.A0A4V1IWC7"/>
<dbReference type="AlphaFoldDB" id="A0A4V1IWC7"/>